<keyword evidence="2" id="KW-1185">Reference proteome</keyword>
<evidence type="ECO:0000313" key="2">
    <source>
        <dbReference type="Proteomes" id="UP001291930"/>
    </source>
</evidence>
<dbReference type="RefSeq" id="WP_017149390.1">
    <property type="nucleotide sequence ID" value="NZ_AKCS01000005.1"/>
</dbReference>
<dbReference type="PANTHER" id="PTHR34822">
    <property type="entry name" value="GRPB DOMAIN PROTEIN (AFU_ORTHOLOGUE AFUA_1G01530)"/>
    <property type="match status" value="1"/>
</dbReference>
<organism evidence="1 2">
    <name type="scientific">Bacillus bingmayongensis</name>
    <dbReference type="NCBI Taxonomy" id="1150157"/>
    <lineage>
        <taxon>Bacteria</taxon>
        <taxon>Bacillati</taxon>
        <taxon>Bacillota</taxon>
        <taxon>Bacilli</taxon>
        <taxon>Bacillales</taxon>
        <taxon>Bacillaceae</taxon>
        <taxon>Bacillus</taxon>
    </lineage>
</organism>
<sequence length="175" mass="20871">MDKEIIIEPYNSNWHTEFMKEKEKFITLLKKEILAIKHIGSTSIEGLGAKPLIDMMIGVENLNVVNRWIDPLQTIGYEYVFHKEFPNRRFFRKGKWRAGTHHLHVYMYESEEWNNNLLFREFLRKNEWARAEYRQVKQDLAAKYPFDRVAYTKGKSPYIEKIISLAQGKLDESAN</sequence>
<dbReference type="PANTHER" id="PTHR34822:SF1">
    <property type="entry name" value="GRPB FAMILY PROTEIN"/>
    <property type="match status" value="1"/>
</dbReference>
<dbReference type="EMBL" id="JAXOVW010000154">
    <property type="protein sequence ID" value="MDZ5610431.1"/>
    <property type="molecule type" value="Genomic_DNA"/>
</dbReference>
<name>A0ABU5K485_9BACI</name>
<evidence type="ECO:0000313" key="1">
    <source>
        <dbReference type="EMBL" id="MDZ5610431.1"/>
    </source>
</evidence>
<accession>A0ABU5K485</accession>
<dbReference type="Proteomes" id="UP001291930">
    <property type="component" value="Unassembled WGS sequence"/>
</dbReference>
<proteinExistence type="predicted"/>
<comment type="caution">
    <text evidence="1">The sequence shown here is derived from an EMBL/GenBank/DDBJ whole genome shotgun (WGS) entry which is preliminary data.</text>
</comment>
<dbReference type="InterPro" id="IPR043519">
    <property type="entry name" value="NT_sf"/>
</dbReference>
<dbReference type="SUPFAM" id="SSF81301">
    <property type="entry name" value="Nucleotidyltransferase"/>
    <property type="match status" value="1"/>
</dbReference>
<dbReference type="InterPro" id="IPR007344">
    <property type="entry name" value="GrpB/CoaE"/>
</dbReference>
<dbReference type="Pfam" id="PF04229">
    <property type="entry name" value="GrpB"/>
    <property type="match status" value="1"/>
</dbReference>
<protein>
    <submittedName>
        <fullName evidence="1">GrpB family protein</fullName>
    </submittedName>
</protein>
<reference evidence="2" key="1">
    <citation type="submission" date="2023-11" db="EMBL/GenBank/DDBJ databases">
        <title>Genome Sequence of Bacillus pseudomycoides stain BUPM19.</title>
        <authorList>
            <person name="Farhat A."/>
        </authorList>
    </citation>
    <scope>NUCLEOTIDE SEQUENCE [LARGE SCALE GENOMIC DNA]</scope>
    <source>
        <strain evidence="2">BUPM19</strain>
    </source>
</reference>
<dbReference type="Gene3D" id="3.30.460.10">
    <property type="entry name" value="Beta Polymerase, domain 2"/>
    <property type="match status" value="1"/>
</dbReference>
<gene>
    <name evidence="1" type="ORF">U2I54_26280</name>
</gene>